<dbReference type="Gene3D" id="1.20.1460.10">
    <property type="entry name" value="subunit c (vma5p) of the yeast v-atpase, domain 2"/>
    <property type="match status" value="1"/>
</dbReference>
<protein>
    <recommendedName>
        <fullName evidence="6">V-type proton ATPase subunit C</fullName>
    </recommendedName>
</protein>
<dbReference type="Pfam" id="PF03223">
    <property type="entry name" value="V-ATPase_C"/>
    <property type="match status" value="1"/>
</dbReference>
<organism evidence="7 8">
    <name type="scientific">Candida orthopsilosis (strain 90-125)</name>
    <name type="common">Yeast</name>
    <dbReference type="NCBI Taxonomy" id="1136231"/>
    <lineage>
        <taxon>Eukaryota</taxon>
        <taxon>Fungi</taxon>
        <taxon>Dikarya</taxon>
        <taxon>Ascomycota</taxon>
        <taxon>Saccharomycotina</taxon>
        <taxon>Pichiomycetes</taxon>
        <taxon>Debaryomycetaceae</taxon>
        <taxon>Candida/Lodderomyces clade</taxon>
        <taxon>Candida</taxon>
    </lineage>
</organism>
<accession>H8X3S7</accession>
<evidence type="ECO:0000256" key="4">
    <source>
        <dbReference type="ARBA" id="ARBA00023065"/>
    </source>
</evidence>
<dbReference type="PANTHER" id="PTHR10137:SF0">
    <property type="entry name" value="V-TYPE PROTON ATPASE SUBUNIT C"/>
    <property type="match status" value="1"/>
</dbReference>
<keyword evidence="2 6" id="KW-0813">Transport</keyword>
<dbReference type="eggNOG" id="KOG2909">
    <property type="taxonomic scope" value="Eukaryota"/>
</dbReference>
<dbReference type="OrthoDB" id="6605928at2759"/>
<comment type="similarity">
    <text evidence="1 6">Belongs to the V-ATPase C subunit family.</text>
</comment>
<sequence>MCLNGKVTTKCYHYFVPCRAKQTCRRSIIPHLTSPIEFLNSTKMSSGNSQPLLAEYLILSLPQSTNAQQWLEQSLNNGKQPLFKLNVPDFQSGTLDSLVQESEEISKIDQQLGASVSKVVDIVNNVNDSKNASRIVQSRSVFDYVQNFQWNSSKYRLDKPINQLVKIISNEALSLDNDVRASYQAYQTAKSNFLAADRKKNGDLSIKSLHDIVKPEQFVQDSEHLITLPIAVPNSLVSDFKNNYETLTQFVIPRSAEVIEKDKDFTLFAVTLFKKYQQEFINNARERKWHPRTDFVYDDEILNNLRKEFDTTKAAEVKSKNDLIRLSKTAYSDIVASWFHIKVIRVYVEAVLRYGLPPQFDNFLIKFEGSNLKSVGKAKKELIEKFGYLGGDGYSNKANLHEYASLVDTDYEPFVLYEFEIV</sequence>
<dbReference type="RefSeq" id="XP_003868619.1">
    <property type="nucleotide sequence ID" value="XM_003868571.1"/>
</dbReference>
<name>H8X3S7_CANO9</name>
<dbReference type="GO" id="GO:0000221">
    <property type="term" value="C:vacuolar proton-transporting V-type ATPase, V1 domain"/>
    <property type="evidence" value="ECO:0007669"/>
    <property type="project" value="TreeGrafter"/>
</dbReference>
<dbReference type="CDD" id="cd14785">
    <property type="entry name" value="V-ATPase_C"/>
    <property type="match status" value="1"/>
</dbReference>
<dbReference type="HOGENOM" id="CLU_017554_3_0_1"/>
<dbReference type="InterPro" id="IPR036132">
    <property type="entry name" value="Vac_ATP_synth_c_sf"/>
</dbReference>
<keyword evidence="8" id="KW-1185">Reference proteome</keyword>
<gene>
    <name evidence="7" type="ORF">CORT_0C03400</name>
</gene>
<evidence type="ECO:0000256" key="1">
    <source>
        <dbReference type="ARBA" id="ARBA00006138"/>
    </source>
</evidence>
<dbReference type="SUPFAM" id="SSF118203">
    <property type="entry name" value="Vacuolar ATP synthase subunit C"/>
    <property type="match status" value="1"/>
</dbReference>
<dbReference type="EMBL" id="HE681721">
    <property type="protein sequence ID" value="CCG25715.1"/>
    <property type="molecule type" value="Genomic_DNA"/>
</dbReference>
<dbReference type="Gene3D" id="3.30.70.100">
    <property type="match status" value="1"/>
</dbReference>
<dbReference type="AlphaFoldDB" id="H8X3S7"/>
<dbReference type="GO" id="GO:0046961">
    <property type="term" value="F:proton-transporting ATPase activity, rotational mechanism"/>
    <property type="evidence" value="ECO:0007669"/>
    <property type="project" value="InterPro"/>
</dbReference>
<evidence type="ECO:0000256" key="3">
    <source>
        <dbReference type="ARBA" id="ARBA00022781"/>
    </source>
</evidence>
<keyword evidence="4 6" id="KW-0406">Ion transport</keyword>
<dbReference type="KEGG" id="cot:CORT_0C03400"/>
<evidence type="ECO:0000256" key="2">
    <source>
        <dbReference type="ARBA" id="ARBA00022448"/>
    </source>
</evidence>
<comment type="function">
    <text evidence="6">Subunit of the V1 complex of vacuolar(H+)-ATPase (V-ATPase), a multisubunit enzyme composed of a peripheral complex (V1) that hydrolyzes ATP and a membrane integral complex (V0) that translocates protons. V-ATPase is responsible for acidifying and maintaining the pH of intracellular compartments and in some cell types, is targeted to the plasma membrane, where it is responsible for acidifying the extracellular environment. Subunit C is necessary for the assembly of the catalytic sector of the enzyme and is likely to have a specific function in its catalytic activity.</text>
</comment>
<proteinExistence type="inferred from homology"/>
<evidence type="ECO:0000256" key="5">
    <source>
        <dbReference type="ARBA" id="ARBA00053565"/>
    </source>
</evidence>
<comment type="subunit">
    <text evidence="6">V-ATPase is a heteromultimeric enzyme composed of a peripheral catalytic V1 complex (components A to H) attached to an integral membrane V0 proton pore complex.</text>
</comment>
<reference evidence="7 8" key="1">
    <citation type="journal article" date="2012" name="PLoS ONE">
        <title>Sequence and analysis of the genome of the pathogenic yeast Candida orthopsilosis.</title>
        <authorList>
            <person name="Riccombeni A."/>
            <person name="Vidanes G."/>
            <person name="Proux-Wera E."/>
            <person name="Wolfe K.H."/>
            <person name="Butler G."/>
        </authorList>
    </citation>
    <scope>NUCLEOTIDE SEQUENCE [LARGE SCALE GENOMIC DNA]</scope>
    <source>
        <strain evidence="7 8">Co 90-125</strain>
    </source>
</reference>
<evidence type="ECO:0000313" key="7">
    <source>
        <dbReference type="EMBL" id="CCG25715.1"/>
    </source>
</evidence>
<dbReference type="Gene3D" id="3.30.70.1180">
    <property type="entry name" value="Vacuolar atp synthase subunit c, domain 1"/>
    <property type="match status" value="1"/>
</dbReference>
<evidence type="ECO:0000313" key="8">
    <source>
        <dbReference type="Proteomes" id="UP000005018"/>
    </source>
</evidence>
<evidence type="ECO:0000256" key="6">
    <source>
        <dbReference type="RuleBase" id="RU364010"/>
    </source>
</evidence>
<keyword evidence="3 6" id="KW-0375">Hydrogen ion transport</keyword>
<comment type="function">
    <text evidence="5">Subunit of the V1 complex of vacuolar(H+)-ATPase (V-ATPase), a multisubunit enzyme composed of a peripheral complex (V1) that hydrolyzes ATP and a membrane integral complex (V0) that translocates protons. V-ATPase is responsible for acidifying and maintaining the pH of intracellular compartments. Subunit C is necessary for the assembly of the catalytic sector of the enzyme and is likely to have a specific function in its catalytic activity. Reversibly leaves the enzyme after glucose depletion, causing the catalytic subcomplex V1 to detach from the V0 section.</text>
</comment>
<dbReference type="Proteomes" id="UP000005018">
    <property type="component" value="Chromosome 3"/>
</dbReference>
<dbReference type="InterPro" id="IPR004907">
    <property type="entry name" value="ATPase_V1-cplx_csu"/>
</dbReference>
<dbReference type="FunFam" id="3.30.70.100:FF:000002">
    <property type="entry name" value="V-type proton ATPase subunit C"/>
    <property type="match status" value="1"/>
</dbReference>
<dbReference type="PANTHER" id="PTHR10137">
    <property type="entry name" value="V-TYPE PROTON ATPASE SUBUNIT C"/>
    <property type="match status" value="1"/>
</dbReference>
<dbReference type="GeneID" id="14539833"/>